<comment type="caution">
    <text evidence="1">The sequence shown here is derived from an EMBL/GenBank/DDBJ whole genome shotgun (WGS) entry which is preliminary data.</text>
</comment>
<dbReference type="OrthoDB" id="8137995at2"/>
<evidence type="ECO:0000313" key="1">
    <source>
        <dbReference type="EMBL" id="KAB1078942.1"/>
    </source>
</evidence>
<dbReference type="EMBL" id="VZZK01000011">
    <property type="protein sequence ID" value="KAB1078942.1"/>
    <property type="molecule type" value="Genomic_DNA"/>
</dbReference>
<sequence length="137" mass="13989">MAEAPFAGLAGTWSGSGTVSLSGGGRERIRCRSTHQVGGNGNAVQSNLRCASDSYQFQLASRISYGAGAITGTWSETTRGVSGTLSGHADVGQLAARASAPGFVADLSLSTRGRRQVVTIRSEGTDLAGASVTLNRE</sequence>
<dbReference type="Proteomes" id="UP000474159">
    <property type="component" value="Unassembled WGS sequence"/>
</dbReference>
<evidence type="ECO:0000313" key="2">
    <source>
        <dbReference type="Proteomes" id="UP000474159"/>
    </source>
</evidence>
<protein>
    <submittedName>
        <fullName evidence="1">Uncharacterized protein</fullName>
    </submittedName>
</protein>
<dbReference type="RefSeq" id="WP_151000475.1">
    <property type="nucleotide sequence ID" value="NZ_BPQY01000371.1"/>
</dbReference>
<name>A0A6L3T2C0_9HYPH</name>
<proteinExistence type="predicted"/>
<organism evidence="1 2">
    <name type="scientific">Methylobacterium soli</name>
    <dbReference type="NCBI Taxonomy" id="553447"/>
    <lineage>
        <taxon>Bacteria</taxon>
        <taxon>Pseudomonadati</taxon>
        <taxon>Pseudomonadota</taxon>
        <taxon>Alphaproteobacteria</taxon>
        <taxon>Hyphomicrobiales</taxon>
        <taxon>Methylobacteriaceae</taxon>
        <taxon>Methylobacterium</taxon>
    </lineage>
</organism>
<gene>
    <name evidence="1" type="ORF">F6X53_13150</name>
</gene>
<dbReference type="AlphaFoldDB" id="A0A6L3T2C0"/>
<accession>A0A6L3T2C0</accession>
<keyword evidence="2" id="KW-1185">Reference proteome</keyword>
<reference evidence="1 2" key="1">
    <citation type="submission" date="2019-09" db="EMBL/GenBank/DDBJ databases">
        <title>YIM 48816 draft genome.</title>
        <authorList>
            <person name="Jiang L."/>
        </authorList>
    </citation>
    <scope>NUCLEOTIDE SEQUENCE [LARGE SCALE GENOMIC DNA]</scope>
    <source>
        <strain evidence="1 2">YIM 48816</strain>
    </source>
</reference>